<name>A0A2P2Q5D8_RHIMU</name>
<dbReference type="AlphaFoldDB" id="A0A2P2Q5D8"/>
<accession>A0A2P2Q5D8</accession>
<protein>
    <submittedName>
        <fullName evidence="1">Uncharacterized protein</fullName>
    </submittedName>
</protein>
<sequence>MHLPLIAKLGLCAKKLFPKNIFSLCNKNRISMQRNIVNFFVCFLLHIPKKQNHFLIECNCQKEPFQRFWPRTKFSNGQVPINVDLTTICL</sequence>
<evidence type="ECO:0000313" key="1">
    <source>
        <dbReference type="EMBL" id="MBX62204.1"/>
    </source>
</evidence>
<proteinExistence type="predicted"/>
<reference evidence="1" key="1">
    <citation type="submission" date="2018-02" db="EMBL/GenBank/DDBJ databases">
        <title>Rhizophora mucronata_Transcriptome.</title>
        <authorList>
            <person name="Meera S.P."/>
            <person name="Sreeshan A."/>
            <person name="Augustine A."/>
        </authorList>
    </citation>
    <scope>NUCLEOTIDE SEQUENCE</scope>
    <source>
        <tissue evidence="1">Leaf</tissue>
    </source>
</reference>
<dbReference type="EMBL" id="GGEC01081720">
    <property type="protein sequence ID" value="MBX62204.1"/>
    <property type="molecule type" value="Transcribed_RNA"/>
</dbReference>
<organism evidence="1">
    <name type="scientific">Rhizophora mucronata</name>
    <name type="common">Asiatic mangrove</name>
    <dbReference type="NCBI Taxonomy" id="61149"/>
    <lineage>
        <taxon>Eukaryota</taxon>
        <taxon>Viridiplantae</taxon>
        <taxon>Streptophyta</taxon>
        <taxon>Embryophyta</taxon>
        <taxon>Tracheophyta</taxon>
        <taxon>Spermatophyta</taxon>
        <taxon>Magnoliopsida</taxon>
        <taxon>eudicotyledons</taxon>
        <taxon>Gunneridae</taxon>
        <taxon>Pentapetalae</taxon>
        <taxon>rosids</taxon>
        <taxon>fabids</taxon>
        <taxon>Malpighiales</taxon>
        <taxon>Rhizophoraceae</taxon>
        <taxon>Rhizophora</taxon>
    </lineage>
</organism>